<name>A0ABT8KQY3_9BACT</name>
<dbReference type="Proteomes" id="UP001172082">
    <property type="component" value="Unassembled WGS sequence"/>
</dbReference>
<feature type="transmembrane region" description="Helical" evidence="1">
    <location>
        <begin position="507"/>
        <end position="532"/>
    </location>
</feature>
<dbReference type="EMBL" id="JAUJEA010000003">
    <property type="protein sequence ID" value="MDN5202083.1"/>
    <property type="molecule type" value="Genomic_DNA"/>
</dbReference>
<feature type="transmembrane region" description="Helical" evidence="1">
    <location>
        <begin position="431"/>
        <end position="450"/>
    </location>
</feature>
<evidence type="ECO:0000259" key="2">
    <source>
        <dbReference type="Pfam" id="PF04389"/>
    </source>
</evidence>
<feature type="transmembrane region" description="Helical" evidence="1">
    <location>
        <begin position="456"/>
        <end position="476"/>
    </location>
</feature>
<evidence type="ECO:0000313" key="3">
    <source>
        <dbReference type="EMBL" id="MDN5202083.1"/>
    </source>
</evidence>
<feature type="transmembrane region" description="Helical" evidence="1">
    <location>
        <begin position="321"/>
        <end position="345"/>
    </location>
</feature>
<dbReference type="RefSeq" id="WP_346752106.1">
    <property type="nucleotide sequence ID" value="NZ_JAUJEA010000003.1"/>
</dbReference>
<keyword evidence="1" id="KW-0472">Membrane</keyword>
<keyword evidence="4" id="KW-1185">Reference proteome</keyword>
<protein>
    <submittedName>
        <fullName evidence="3">M20/M25/M40 family metallo-hydrolase</fullName>
    </submittedName>
</protein>
<organism evidence="3 4">
    <name type="scientific">Splendidivirga corallicola</name>
    <dbReference type="NCBI Taxonomy" id="3051826"/>
    <lineage>
        <taxon>Bacteria</taxon>
        <taxon>Pseudomonadati</taxon>
        <taxon>Bacteroidota</taxon>
        <taxon>Cytophagia</taxon>
        <taxon>Cytophagales</taxon>
        <taxon>Splendidivirgaceae</taxon>
        <taxon>Splendidivirga</taxon>
    </lineage>
</organism>
<feature type="transmembrane region" description="Helical" evidence="1">
    <location>
        <begin position="398"/>
        <end position="419"/>
    </location>
</feature>
<feature type="transmembrane region" description="Helical" evidence="1">
    <location>
        <begin position="7"/>
        <end position="27"/>
    </location>
</feature>
<proteinExistence type="predicted"/>
<accession>A0ABT8KQY3</accession>
<comment type="caution">
    <text evidence="3">The sequence shown here is derived from an EMBL/GenBank/DDBJ whole genome shotgun (WGS) entry which is preliminary data.</text>
</comment>
<evidence type="ECO:0000256" key="1">
    <source>
        <dbReference type="SAM" id="Phobius"/>
    </source>
</evidence>
<sequence>MPGTRKVMALLIIIFLVGYTILTLKLYNPPKATPATSDPKTFSAERAMTHLQVIAREPHSAGSAEHEAVRNYIIDEFQKLGLETSTTTQVGARAGRRFISGGQAINILAKLKGTSSNKTILVMSHYDSQPNTPGAADDGAGVVAILESIRALKETGPLKNDVLFLITDLEEVGLLGAEAFVHHEDLKDIGMILNFEARGNSGVSLTFELSEDNGWIIRQFKKAAKYPLANSFAYEVYKVMPNDTDFSMFRNSGISGLNAAFVEGFSNYHSMTDTPENINQGSIQHHGVHLLGLLQHFGNIDLTNTKEDDAIFFNLIANWLVIYPISWDVPLMVLTGLLFLVILIMGYRKRRIKIGHLFIGFGLFLICFLLGIGLTWLLQKGILLAYPYYSNFYAANFYNANFYQLSVLGTALLSFGLCYHWASKRYTHESLFFGALFFHLILMVVFKVYLNTGAYILYFPLICIFIVYLITLSLNLREEHSPVTCGSLQIVLFAPILSLWIPLAYTLFIIFTITLPFAALGIILLSMPLLIPSLSSIQRLGNRLILWVAAGFTIAGLVLAHLYSDYNESHPLQTNLMYAVDADNQNAYWISGNKNLDEWNAQFIQADQKESFPEFYPNSNRRYWKGEAPLVETTVGNVNVLSDTLINDQRVMELEIVPAQNTASFEMYFPENTAINQIIDRKFPATNGNANQQTYVRFTAPPKDGLRMKIRMESNANHHFTLIERSMGIPGEISKKMPASIIPGPGYISNTTQIKRTITF</sequence>
<dbReference type="PANTHER" id="PTHR12147:SF26">
    <property type="entry name" value="PEPTIDASE M28 DOMAIN-CONTAINING PROTEIN"/>
    <property type="match status" value="1"/>
</dbReference>
<dbReference type="SUPFAM" id="SSF53187">
    <property type="entry name" value="Zn-dependent exopeptidases"/>
    <property type="match status" value="1"/>
</dbReference>
<feature type="transmembrane region" description="Helical" evidence="1">
    <location>
        <begin position="483"/>
        <end position="501"/>
    </location>
</feature>
<keyword evidence="1" id="KW-1133">Transmembrane helix</keyword>
<feature type="domain" description="Peptidase M28" evidence="2">
    <location>
        <begin position="106"/>
        <end position="288"/>
    </location>
</feature>
<dbReference type="InterPro" id="IPR045175">
    <property type="entry name" value="M28_fam"/>
</dbReference>
<reference evidence="3" key="1">
    <citation type="submission" date="2023-06" db="EMBL/GenBank/DDBJ databases">
        <title>Genomic of Parafulvivirga corallium.</title>
        <authorList>
            <person name="Wang G."/>
        </authorList>
    </citation>
    <scope>NUCLEOTIDE SEQUENCE</scope>
    <source>
        <strain evidence="3">BMA10</strain>
    </source>
</reference>
<dbReference type="Pfam" id="PF04389">
    <property type="entry name" value="Peptidase_M28"/>
    <property type="match status" value="1"/>
</dbReference>
<dbReference type="PANTHER" id="PTHR12147">
    <property type="entry name" value="METALLOPEPTIDASE M28 FAMILY MEMBER"/>
    <property type="match status" value="1"/>
</dbReference>
<gene>
    <name evidence="3" type="ORF">QQ008_11935</name>
</gene>
<dbReference type="InterPro" id="IPR007484">
    <property type="entry name" value="Peptidase_M28"/>
</dbReference>
<feature type="transmembrane region" description="Helical" evidence="1">
    <location>
        <begin position="357"/>
        <end position="378"/>
    </location>
</feature>
<feature type="transmembrane region" description="Helical" evidence="1">
    <location>
        <begin position="544"/>
        <end position="563"/>
    </location>
</feature>
<keyword evidence="1" id="KW-0812">Transmembrane</keyword>
<dbReference type="Gene3D" id="3.40.630.10">
    <property type="entry name" value="Zn peptidases"/>
    <property type="match status" value="1"/>
</dbReference>
<evidence type="ECO:0000313" key="4">
    <source>
        <dbReference type="Proteomes" id="UP001172082"/>
    </source>
</evidence>